<protein>
    <submittedName>
        <fullName evidence="5">dTDP-fucopyranose mutase</fullName>
    </submittedName>
</protein>
<feature type="domain" description="Fcf2 pre-rRNA processing C-terminal" evidence="4">
    <location>
        <begin position="120"/>
        <end position="214"/>
    </location>
</feature>
<reference evidence="5" key="1">
    <citation type="submission" date="2023-03" db="EMBL/GenBank/DDBJ databases">
        <title>Emydomyces testavorans Genome Sequence.</title>
        <authorList>
            <person name="Hoyer L."/>
        </authorList>
    </citation>
    <scope>NUCLEOTIDE SEQUENCE</scope>
    <source>
        <strain evidence="5">16-2883</strain>
    </source>
</reference>
<feature type="region of interest" description="Disordered" evidence="3">
    <location>
        <begin position="220"/>
        <end position="244"/>
    </location>
</feature>
<evidence type="ECO:0000256" key="3">
    <source>
        <dbReference type="SAM" id="MobiDB-lite"/>
    </source>
</evidence>
<dbReference type="InterPro" id="IPR039883">
    <property type="entry name" value="Fcf2/DNTTIP2"/>
</dbReference>
<feature type="region of interest" description="Disordered" evidence="3">
    <location>
        <begin position="40"/>
        <end position="60"/>
    </location>
</feature>
<feature type="compositionally biased region" description="Basic residues" evidence="3">
    <location>
        <begin position="224"/>
        <end position="244"/>
    </location>
</feature>
<dbReference type="GO" id="GO:0006396">
    <property type="term" value="P:RNA processing"/>
    <property type="evidence" value="ECO:0007669"/>
    <property type="project" value="TreeGrafter"/>
</dbReference>
<evidence type="ECO:0000256" key="2">
    <source>
        <dbReference type="ARBA" id="ARBA00023242"/>
    </source>
</evidence>
<dbReference type="Pfam" id="PF08698">
    <property type="entry name" value="Fcf2"/>
    <property type="match status" value="1"/>
</dbReference>
<dbReference type="PANTHER" id="PTHR21686:SF12">
    <property type="entry name" value="DEOXYNUCLEOTIDYLTRANSFERASE TERMINAL-INTERACTING PROTEIN 2"/>
    <property type="match status" value="1"/>
</dbReference>
<accession>A0AAF0IQI2</accession>
<dbReference type="InterPro" id="IPR014810">
    <property type="entry name" value="Fcf2_C"/>
</dbReference>
<proteinExistence type="predicted"/>
<sequence>MDLPMQKSLQTEDENEPLSDEQIQALLVEAEQRLLKKFAEDNQREVEEKDHLSLTEKPKAETRVRIPHLKVKRSVKPYVRETNGVASLDESRAVPEQLKKLSETIRVVEQPKATGKSKEKPTAGPDWFDLPKTVLTPELKRDLQLLRMRTVLDPKRHYKKESGKAKPPEYSQVGTIVEGPTEFFSARIAKKDRRKTFVEEAMATEQENGRFKRKYEEIQDAKTSGKKAHYKALQAKRKRSRKYR</sequence>
<dbReference type="Proteomes" id="UP001219355">
    <property type="component" value="Chromosome 5"/>
</dbReference>
<keyword evidence="6" id="KW-1185">Reference proteome</keyword>
<gene>
    <name evidence="5" type="primary">fcf2</name>
    <name evidence="5" type="ORF">PRK78_007356</name>
</gene>
<dbReference type="GO" id="GO:0005730">
    <property type="term" value="C:nucleolus"/>
    <property type="evidence" value="ECO:0007669"/>
    <property type="project" value="UniProtKB-SubCell"/>
</dbReference>
<dbReference type="GO" id="GO:0003723">
    <property type="term" value="F:RNA binding"/>
    <property type="evidence" value="ECO:0007669"/>
    <property type="project" value="TreeGrafter"/>
</dbReference>
<comment type="subcellular location">
    <subcellularLocation>
        <location evidence="1">Nucleus</location>
        <location evidence="1">Nucleolus</location>
    </subcellularLocation>
</comment>
<evidence type="ECO:0000313" key="6">
    <source>
        <dbReference type="Proteomes" id="UP001219355"/>
    </source>
</evidence>
<name>A0AAF0IQI2_9EURO</name>
<organism evidence="5 6">
    <name type="scientific">Emydomyces testavorans</name>
    <dbReference type="NCBI Taxonomy" id="2070801"/>
    <lineage>
        <taxon>Eukaryota</taxon>
        <taxon>Fungi</taxon>
        <taxon>Dikarya</taxon>
        <taxon>Ascomycota</taxon>
        <taxon>Pezizomycotina</taxon>
        <taxon>Eurotiomycetes</taxon>
        <taxon>Eurotiomycetidae</taxon>
        <taxon>Onygenales</taxon>
        <taxon>Nannizziopsiaceae</taxon>
        <taxon>Emydomyces</taxon>
    </lineage>
</organism>
<keyword evidence="2" id="KW-0539">Nucleus</keyword>
<dbReference type="AlphaFoldDB" id="A0AAF0IQI2"/>
<dbReference type="EMBL" id="CP120631">
    <property type="protein sequence ID" value="WEW61859.1"/>
    <property type="molecule type" value="Genomic_DNA"/>
</dbReference>
<feature type="region of interest" description="Disordered" evidence="3">
    <location>
        <begin position="107"/>
        <end position="130"/>
    </location>
</feature>
<feature type="region of interest" description="Disordered" evidence="3">
    <location>
        <begin position="1"/>
        <end position="20"/>
    </location>
</feature>
<dbReference type="PANTHER" id="PTHR21686">
    <property type="entry name" value="DEOXYNUCLEOTIDYLTRANSFERASE TERMINAL-INTERACTING PROTEIN 2"/>
    <property type="match status" value="1"/>
</dbReference>
<evidence type="ECO:0000259" key="4">
    <source>
        <dbReference type="Pfam" id="PF08698"/>
    </source>
</evidence>
<evidence type="ECO:0000313" key="5">
    <source>
        <dbReference type="EMBL" id="WEW61859.1"/>
    </source>
</evidence>
<evidence type="ECO:0000256" key="1">
    <source>
        <dbReference type="ARBA" id="ARBA00004604"/>
    </source>
</evidence>